<accession>A0A9P7DS79</accession>
<gene>
    <name evidence="2" type="ORF">BJ212DRAFT_1397429</name>
    <name evidence="1" type="ORF">BJ212DRAFT_1398492</name>
</gene>
<keyword evidence="3" id="KW-1185">Reference proteome</keyword>
<dbReference type="OrthoDB" id="2650391at2759"/>
<evidence type="ECO:0000313" key="3">
    <source>
        <dbReference type="Proteomes" id="UP000807769"/>
    </source>
</evidence>
<evidence type="ECO:0000313" key="1">
    <source>
        <dbReference type="EMBL" id="KAG1801888.1"/>
    </source>
</evidence>
<dbReference type="RefSeq" id="XP_041186350.1">
    <property type="nucleotide sequence ID" value="XM_041337245.1"/>
</dbReference>
<evidence type="ECO:0000313" key="2">
    <source>
        <dbReference type="EMBL" id="KAG1802561.1"/>
    </source>
</evidence>
<comment type="caution">
    <text evidence="1">The sequence shown here is derived from an EMBL/GenBank/DDBJ whole genome shotgun (WGS) entry which is preliminary data.</text>
</comment>
<dbReference type="Proteomes" id="UP000807769">
    <property type="component" value="Unassembled WGS sequence"/>
</dbReference>
<reference evidence="1" key="1">
    <citation type="journal article" date="2020" name="New Phytol.">
        <title>Comparative genomics reveals dynamic genome evolution in host specialist ectomycorrhizal fungi.</title>
        <authorList>
            <person name="Lofgren L.A."/>
            <person name="Nguyen N.H."/>
            <person name="Vilgalys R."/>
            <person name="Ruytinx J."/>
            <person name="Liao H.L."/>
            <person name="Branco S."/>
            <person name="Kuo A."/>
            <person name="LaButti K."/>
            <person name="Lipzen A."/>
            <person name="Andreopoulos W."/>
            <person name="Pangilinan J."/>
            <person name="Riley R."/>
            <person name="Hundley H."/>
            <person name="Na H."/>
            <person name="Barry K."/>
            <person name="Grigoriev I.V."/>
            <person name="Stajich J.E."/>
            <person name="Kennedy P.G."/>
        </authorList>
    </citation>
    <scope>NUCLEOTIDE SEQUENCE</scope>
    <source>
        <strain evidence="1">MN1</strain>
    </source>
</reference>
<dbReference type="EMBL" id="JABBWG010000087">
    <property type="protein sequence ID" value="KAG1801888.1"/>
    <property type="molecule type" value="Genomic_DNA"/>
</dbReference>
<organism evidence="1 3">
    <name type="scientific">Suillus subaureus</name>
    <dbReference type="NCBI Taxonomy" id="48587"/>
    <lineage>
        <taxon>Eukaryota</taxon>
        <taxon>Fungi</taxon>
        <taxon>Dikarya</taxon>
        <taxon>Basidiomycota</taxon>
        <taxon>Agaricomycotina</taxon>
        <taxon>Agaricomycetes</taxon>
        <taxon>Agaricomycetidae</taxon>
        <taxon>Boletales</taxon>
        <taxon>Suillineae</taxon>
        <taxon>Suillaceae</taxon>
        <taxon>Suillus</taxon>
    </lineage>
</organism>
<dbReference type="EMBL" id="JABBWG010000076">
    <property type="protein sequence ID" value="KAG1802561.1"/>
    <property type="molecule type" value="Genomic_DNA"/>
</dbReference>
<name>A0A9P7DS79_9AGAM</name>
<proteinExistence type="predicted"/>
<sequence length="123" mass="13593">MSAWPHIHTLEIRDSGLRPSSVSFHGLFTALRLCLRLHTLQVAINTATIDIDPDDEPTQHTSLRTLELEASDFPIANAETLARIIFSWLPCVDQVVSMDGNWDEVNTHLTSLKAIALYVAGAS</sequence>
<dbReference type="AlphaFoldDB" id="A0A9P7DS79"/>
<protein>
    <submittedName>
        <fullName evidence="1">Uncharacterized protein</fullName>
    </submittedName>
</protein>
<dbReference type="GeneID" id="64631261"/>